<keyword evidence="1" id="KW-1133">Transmembrane helix</keyword>
<keyword evidence="1" id="KW-0812">Transmembrane</keyword>
<dbReference type="AlphaFoldDB" id="A0A075I7R9"/>
<proteinExistence type="predicted"/>
<organism evidence="2">
    <name type="scientific">uncultured marine group II/III euryarchaeote SAT1000_23_B11</name>
    <dbReference type="NCBI Taxonomy" id="1456568"/>
    <lineage>
        <taxon>Archaea</taxon>
        <taxon>Methanobacteriati</taxon>
        <taxon>Methanobacteriota</taxon>
        <taxon>environmental samples</taxon>
    </lineage>
</organism>
<sequence>MTKCRGFDEDGSVCGRSSMYKSDYCKNHRTQDPSFTVCMGKRGNGRPCVREAMTGALFCRGHRKQLGDIEKLQCPRGCGQLTFRLVNNSGYFHCLECEGTMLDAKSMETRLSEQAATLNNLLERGEECSLRCPRCEGLMLEIRVAYEMPKGGGGGIGNIGGVGHPGALIAVLAIVVIVSVVVAAAESRKKSKSGHEEPIGETMVIDGCRDCGTFWFDANEMGIVTRSTSIKGITAAEARMAVEIAEKEAEKSVRSSGRRAANTNCLHVDEKTGKKCRRVTYRSTEYCYMHQPETEV</sequence>
<name>A0A075I7R9_9EURY</name>
<keyword evidence="1" id="KW-0472">Membrane</keyword>
<protein>
    <submittedName>
        <fullName evidence="2">Uncharacterized protein</fullName>
    </submittedName>
</protein>
<accession>A0A075I7R9</accession>
<reference evidence="2" key="1">
    <citation type="journal article" date="2014" name="Genome Biol. Evol.">
        <title>Pangenome evidence for extensive interdomain horizontal transfer affecting lineage core and shell genes in uncultured planktonic thaumarchaeota and euryarchaeota.</title>
        <authorList>
            <person name="Deschamps P."/>
            <person name="Zivanovic Y."/>
            <person name="Moreira D."/>
            <person name="Rodriguez-Valera F."/>
            <person name="Lopez-Garcia P."/>
        </authorList>
    </citation>
    <scope>NUCLEOTIDE SEQUENCE</scope>
</reference>
<evidence type="ECO:0000256" key="1">
    <source>
        <dbReference type="SAM" id="Phobius"/>
    </source>
</evidence>
<evidence type="ECO:0000313" key="2">
    <source>
        <dbReference type="EMBL" id="AIF24019.1"/>
    </source>
</evidence>
<feature type="transmembrane region" description="Helical" evidence="1">
    <location>
        <begin position="166"/>
        <end position="185"/>
    </location>
</feature>
<dbReference type="EMBL" id="KF901248">
    <property type="protein sequence ID" value="AIF24019.1"/>
    <property type="molecule type" value="Genomic_DNA"/>
</dbReference>